<dbReference type="GO" id="GO:0004518">
    <property type="term" value="F:nuclease activity"/>
    <property type="evidence" value="ECO:0007669"/>
    <property type="project" value="UniProtKB-KW"/>
</dbReference>
<dbReference type="GO" id="GO:0000166">
    <property type="term" value="F:nucleotide binding"/>
    <property type="evidence" value="ECO:0007669"/>
    <property type="project" value="UniProtKB-KW"/>
</dbReference>
<comment type="function">
    <text evidence="2">Decapping enzyme for NAD-capped RNAs: specifically hydrolyzes the nicotinamide adenine dinucleotide (NAD) cap from a subset of RNAs by removing the entire NAD moiety from the 5'-end of an NAD-capped RNA.</text>
</comment>
<evidence type="ECO:0000313" key="6">
    <source>
        <dbReference type="Proteomes" id="UP000605970"/>
    </source>
</evidence>
<keyword evidence="3" id="KW-0472">Membrane</keyword>
<dbReference type="GO" id="GO:0005634">
    <property type="term" value="C:nucleus"/>
    <property type="evidence" value="ECO:0007669"/>
    <property type="project" value="UniProtKB-SubCell"/>
</dbReference>
<dbReference type="GO" id="GO:0003723">
    <property type="term" value="F:RNA binding"/>
    <property type="evidence" value="ECO:0007669"/>
    <property type="project" value="UniProtKB-KW"/>
</dbReference>
<dbReference type="PANTHER" id="PTHR12395:SF9">
    <property type="entry name" value="DECAPPING AND EXORIBONUCLEASE PROTEIN"/>
    <property type="match status" value="1"/>
</dbReference>
<dbReference type="GO" id="GO:0034353">
    <property type="term" value="F:mRNA 5'-diphosphatase activity"/>
    <property type="evidence" value="ECO:0007669"/>
    <property type="project" value="TreeGrafter"/>
</dbReference>
<comment type="caution">
    <text evidence="5">The sequence shown here is derived from an EMBL/GenBank/DDBJ whole genome shotgun (WGS) entry which is preliminary data.</text>
</comment>
<evidence type="ECO:0000259" key="4">
    <source>
        <dbReference type="Pfam" id="PF08652"/>
    </source>
</evidence>
<name>A0A8S9ZVC2_9BILA</name>
<dbReference type="InterPro" id="IPR039039">
    <property type="entry name" value="RAI1-like_fam"/>
</dbReference>
<keyword evidence="3" id="KW-0812">Transmembrane</keyword>
<reference evidence="5" key="1">
    <citation type="journal article" date="2020" name="Ecol. Evol.">
        <title>Genome structure and content of the rice root-knot nematode (Meloidogyne graminicola).</title>
        <authorList>
            <person name="Phan N.T."/>
            <person name="Danchin E.G.J."/>
            <person name="Klopp C."/>
            <person name="Perfus-Barbeoch L."/>
            <person name="Kozlowski D.K."/>
            <person name="Koutsovoulos G.D."/>
            <person name="Lopez-Roques C."/>
            <person name="Bouchez O."/>
            <person name="Zahm M."/>
            <person name="Besnard G."/>
            <person name="Bellafiore S."/>
        </authorList>
    </citation>
    <scope>NUCLEOTIDE SEQUENCE</scope>
    <source>
        <strain evidence="5">VN-18</strain>
    </source>
</reference>
<dbReference type="GO" id="GO:0110155">
    <property type="term" value="P:NAD-cap decapping"/>
    <property type="evidence" value="ECO:0007669"/>
    <property type="project" value="TreeGrafter"/>
</dbReference>
<dbReference type="AlphaFoldDB" id="A0A8S9ZVC2"/>
<evidence type="ECO:0000313" key="5">
    <source>
        <dbReference type="EMBL" id="KAF7637590.1"/>
    </source>
</evidence>
<dbReference type="GO" id="GO:0005829">
    <property type="term" value="C:cytosol"/>
    <property type="evidence" value="ECO:0007669"/>
    <property type="project" value="TreeGrafter"/>
</dbReference>
<keyword evidence="2" id="KW-0694">RNA-binding</keyword>
<keyword evidence="2" id="KW-0547">Nucleotide-binding</keyword>
<keyword evidence="2" id="KW-0378">Hydrolase</keyword>
<comment type="cofactor">
    <cofactor evidence="2">
        <name>a divalent metal cation</name>
        <dbReference type="ChEBI" id="CHEBI:60240"/>
    </cofactor>
</comment>
<evidence type="ECO:0000256" key="2">
    <source>
        <dbReference type="RuleBase" id="RU367113"/>
    </source>
</evidence>
<dbReference type="EC" id="3.6.1.-" evidence="2"/>
<dbReference type="GO" id="GO:0046872">
    <property type="term" value="F:metal ion binding"/>
    <property type="evidence" value="ECO:0007669"/>
    <property type="project" value="UniProtKB-KW"/>
</dbReference>
<keyword evidence="2" id="KW-0540">Nuclease</keyword>
<accession>A0A8S9ZVC2</accession>
<dbReference type="PANTHER" id="PTHR12395">
    <property type="entry name" value="DOM-3 RELATED"/>
    <property type="match status" value="1"/>
</dbReference>
<proteinExistence type="inferred from homology"/>
<keyword evidence="6" id="KW-1185">Reference proteome</keyword>
<keyword evidence="2" id="KW-0539">Nucleus</keyword>
<evidence type="ECO:0000256" key="1">
    <source>
        <dbReference type="ARBA" id="ARBA00006562"/>
    </source>
</evidence>
<dbReference type="OrthoDB" id="5853397at2759"/>
<comment type="subcellular location">
    <subcellularLocation>
        <location evidence="2">Nucleus</location>
    </subcellularLocation>
</comment>
<feature type="transmembrane region" description="Helical" evidence="3">
    <location>
        <begin position="306"/>
        <end position="324"/>
    </location>
</feature>
<dbReference type="EMBL" id="JABEBT010000018">
    <property type="protein sequence ID" value="KAF7637590.1"/>
    <property type="molecule type" value="Genomic_DNA"/>
</dbReference>
<comment type="similarity">
    <text evidence="1 2">Belongs to the DXO/Dom3Z family.</text>
</comment>
<evidence type="ECO:0000256" key="3">
    <source>
        <dbReference type="SAM" id="Phobius"/>
    </source>
</evidence>
<sequence>MIKPSNKMSSLNLPNISANPLFLQYIDQKSNLLAEPVRVAEFSLDSNGRPILGRSKARYFYEPALGKGRKPPIKARLNDGYKKKLFKKGKMMQIHISDFVTCRGTLLRLMLSCYDSIHHSVGMKLACSKFKGVYFIREYYTDKRIEKEENMTERHSRMCYEAHKFKQIVTTKVEGKRPDFKEDVCVKPDFIGVFKVLKWWIQAYLAGIKKLVVGIHENSKLNQVELLDLGVLTNNLSLSGVNINCCFVFLYEFLEAVKKYLDMAPEGNILLSKRLPTSTEFTFQLLEEGSAAAIVNEVLSNEFKVILIYIFFIIIFVLFKGSWLELI</sequence>
<organism evidence="5 6">
    <name type="scientific">Meloidogyne graminicola</name>
    <dbReference type="NCBI Taxonomy" id="189291"/>
    <lineage>
        <taxon>Eukaryota</taxon>
        <taxon>Metazoa</taxon>
        <taxon>Ecdysozoa</taxon>
        <taxon>Nematoda</taxon>
        <taxon>Chromadorea</taxon>
        <taxon>Rhabditida</taxon>
        <taxon>Tylenchina</taxon>
        <taxon>Tylenchomorpha</taxon>
        <taxon>Tylenchoidea</taxon>
        <taxon>Meloidogynidae</taxon>
        <taxon>Meloidogyninae</taxon>
        <taxon>Meloidogyne</taxon>
    </lineage>
</organism>
<dbReference type="InterPro" id="IPR013961">
    <property type="entry name" value="RAI1"/>
</dbReference>
<dbReference type="Proteomes" id="UP000605970">
    <property type="component" value="Unassembled WGS sequence"/>
</dbReference>
<gene>
    <name evidence="5" type="ORF">Mgra_00002849</name>
</gene>
<keyword evidence="3" id="KW-1133">Transmembrane helix</keyword>
<dbReference type="Pfam" id="PF08652">
    <property type="entry name" value="RAI1"/>
    <property type="match status" value="1"/>
</dbReference>
<feature type="domain" description="RAI1-like" evidence="4">
    <location>
        <begin position="35"/>
        <end position="195"/>
    </location>
</feature>
<keyword evidence="2" id="KW-0479">Metal-binding</keyword>
<protein>
    <recommendedName>
        <fullName evidence="2">Decapping nuclease</fullName>
        <ecNumber evidence="2">3.6.1.-</ecNumber>
    </recommendedName>
</protein>
<dbReference type="GO" id="GO:0000956">
    <property type="term" value="P:nuclear-transcribed mRNA catabolic process"/>
    <property type="evidence" value="ECO:0007669"/>
    <property type="project" value="TreeGrafter"/>
</dbReference>